<reference evidence="3" key="1">
    <citation type="submission" date="2016-07" db="EMBL/GenBank/DDBJ databases">
        <authorList>
            <person name="Florea S."/>
            <person name="Webb J.S."/>
            <person name="Jaromczyk J."/>
            <person name="Schardl C.L."/>
        </authorList>
    </citation>
    <scope>NUCLEOTIDE SEQUENCE [LARGE SCALE GENOMIC DNA]</scope>
    <source>
        <strain evidence="3">IPB1</strain>
    </source>
</reference>
<dbReference type="OrthoDB" id="7443339at2"/>
<dbReference type="InterPro" id="IPR036514">
    <property type="entry name" value="SGNH_hydro_sf"/>
</dbReference>
<feature type="signal peptide" evidence="1">
    <location>
        <begin position="1"/>
        <end position="20"/>
    </location>
</feature>
<dbReference type="Gene3D" id="3.40.50.1110">
    <property type="entry name" value="SGNH hydrolase"/>
    <property type="match status" value="1"/>
</dbReference>
<dbReference type="PROSITE" id="PS51257">
    <property type="entry name" value="PROKAR_LIPOPROTEIN"/>
    <property type="match status" value="1"/>
</dbReference>
<evidence type="ECO:0000313" key="2">
    <source>
        <dbReference type="EMBL" id="OCQ20763.1"/>
    </source>
</evidence>
<dbReference type="Proteomes" id="UP000093366">
    <property type="component" value="Unassembled WGS sequence"/>
</dbReference>
<keyword evidence="1" id="KW-0732">Signal</keyword>
<name>A0A1C0TPB1_9GAMM</name>
<comment type="caution">
    <text evidence="2">The sequence shown here is derived from an EMBL/GenBank/DDBJ whole genome shotgun (WGS) entry which is preliminary data.</text>
</comment>
<dbReference type="AlphaFoldDB" id="A0A1C0TPB1"/>
<evidence type="ECO:0008006" key="4">
    <source>
        <dbReference type="Google" id="ProtNLM"/>
    </source>
</evidence>
<dbReference type="EMBL" id="MAUJ01000004">
    <property type="protein sequence ID" value="OCQ20763.1"/>
    <property type="molecule type" value="Genomic_DNA"/>
</dbReference>
<dbReference type="GO" id="GO:0016788">
    <property type="term" value="F:hydrolase activity, acting on ester bonds"/>
    <property type="evidence" value="ECO:0007669"/>
    <property type="project" value="UniProtKB-ARBA"/>
</dbReference>
<proteinExistence type="predicted"/>
<feature type="chain" id="PRO_5008646143" description="SGNH/GDSL hydrolase family protein" evidence="1">
    <location>
        <begin position="21"/>
        <end position="263"/>
    </location>
</feature>
<organism evidence="2 3">
    <name type="scientific">Pseudoalteromonas luteoviolacea</name>
    <dbReference type="NCBI Taxonomy" id="43657"/>
    <lineage>
        <taxon>Bacteria</taxon>
        <taxon>Pseudomonadati</taxon>
        <taxon>Pseudomonadota</taxon>
        <taxon>Gammaproteobacteria</taxon>
        <taxon>Alteromonadales</taxon>
        <taxon>Pseudoalteromonadaceae</taxon>
        <taxon>Pseudoalteromonas</taxon>
    </lineage>
</organism>
<evidence type="ECO:0000313" key="3">
    <source>
        <dbReference type="Proteomes" id="UP000093366"/>
    </source>
</evidence>
<gene>
    <name evidence="2" type="ORF">A7985_13235</name>
</gene>
<sequence length="263" mass="28209">MKYTILITFAMLLAACGGDAGSDLAQKQPPIESVDLVDNKPIPDNHDAQAYSVALIGNSHAAALVPYLQDTIEHYAPEKSVSVEALGFGFTDDLYENPAVQTKLKSGKWTHLIIQGQKYSQSGTVLYSTQATQQWIAMAKGLGITPILFPEHPQKGRTQEAEYIMGIHQGIASKQASCVAPIGLAWDAAIQHMPEVPFHTADGNHGAPSGLLLSSLIFSEIITAERVDTGPISIIPNTILRIEQQGALSQIASQVLVEQPACD</sequence>
<dbReference type="RefSeq" id="WP_065790947.1">
    <property type="nucleotide sequence ID" value="NZ_MAUJ01000004.1"/>
</dbReference>
<protein>
    <recommendedName>
        <fullName evidence="4">SGNH/GDSL hydrolase family protein</fullName>
    </recommendedName>
</protein>
<evidence type="ECO:0000256" key="1">
    <source>
        <dbReference type="SAM" id="SignalP"/>
    </source>
</evidence>
<accession>A0A1C0TPB1</accession>